<feature type="compositionally biased region" description="Low complexity" evidence="6">
    <location>
        <begin position="177"/>
        <end position="188"/>
    </location>
</feature>
<feature type="region of interest" description="Disordered" evidence="6">
    <location>
        <begin position="175"/>
        <end position="213"/>
    </location>
</feature>
<keyword evidence="7" id="KW-1133">Transmembrane helix</keyword>
<dbReference type="PANTHER" id="PTHR11988:SF27">
    <property type="entry name" value="GH27708P"/>
    <property type="match status" value="1"/>
</dbReference>
<keyword evidence="3" id="KW-0238">DNA-binding</keyword>
<evidence type="ECO:0000256" key="2">
    <source>
        <dbReference type="ARBA" id="ARBA00023015"/>
    </source>
</evidence>
<dbReference type="GO" id="GO:0000981">
    <property type="term" value="F:DNA-binding transcription factor activity, RNA polymerase II-specific"/>
    <property type="evidence" value="ECO:0007669"/>
    <property type="project" value="TreeGrafter"/>
</dbReference>
<keyword evidence="7" id="KW-0472">Membrane</keyword>
<comment type="caution">
    <text evidence="8">The sequence shown here is derived from an EMBL/GenBank/DDBJ whole genome shotgun (WGS) entry which is preliminary data.</text>
</comment>
<sequence>MRNYSVYSTCRKAGRHVERPFAHWLLPTLLPTLCCCIGNFNLPSSIAYVQRMQKIFSSNKGLLVNANTLSQSHGDSNDNINENPDDFWYSRESCFSELPYMDLDEFLTENGIPIDKGCKASSISKSLTSSGPDLFRNSLPTSGSESLAGDMAGSVVNTPFSYQSPVEIEQRIDDEYSNASESSSNSAELETVTPSSLEKLARPSEGSGRCQRNNFSTSCSFDNTSYDGSRLQDIYHHFCLIDSHSLFGLYGEDFNPESRQFSPDDVHPQPMFKKQYVPDGLRDDKYLARPRKNNMVAKRSCVARQVKKNQIAMRANFLDKDVVSALFQLTLNPPLK</sequence>
<evidence type="ECO:0000256" key="4">
    <source>
        <dbReference type="ARBA" id="ARBA00023163"/>
    </source>
</evidence>
<dbReference type="OrthoDB" id="6022300at2759"/>
<accession>A0A8J2RDW6</accession>
<name>A0A8J2RDW6_9CRUS</name>
<evidence type="ECO:0000256" key="3">
    <source>
        <dbReference type="ARBA" id="ARBA00023125"/>
    </source>
</evidence>
<dbReference type="CDD" id="cd14695">
    <property type="entry name" value="bZIP_HLF"/>
    <property type="match status" value="1"/>
</dbReference>
<comment type="subcellular location">
    <subcellularLocation>
        <location evidence="1">Nucleus</location>
    </subcellularLocation>
</comment>
<keyword evidence="5" id="KW-0539">Nucleus</keyword>
<evidence type="ECO:0000256" key="6">
    <source>
        <dbReference type="SAM" id="MobiDB-lite"/>
    </source>
</evidence>
<dbReference type="GO" id="GO:0005634">
    <property type="term" value="C:nucleus"/>
    <property type="evidence" value="ECO:0007669"/>
    <property type="project" value="UniProtKB-SubCell"/>
</dbReference>
<dbReference type="EMBL" id="CAKKLH010000028">
    <property type="protein sequence ID" value="CAH0099971.1"/>
    <property type="molecule type" value="Genomic_DNA"/>
</dbReference>
<reference evidence="8" key="1">
    <citation type="submission" date="2021-11" db="EMBL/GenBank/DDBJ databases">
        <authorList>
            <person name="Schell T."/>
        </authorList>
    </citation>
    <scope>NUCLEOTIDE SEQUENCE</scope>
    <source>
        <strain evidence="8">M5</strain>
    </source>
</reference>
<proteinExistence type="predicted"/>
<dbReference type="InterPro" id="IPR040223">
    <property type="entry name" value="PAR_bZIP"/>
</dbReference>
<keyword evidence="9" id="KW-1185">Reference proteome</keyword>
<evidence type="ECO:0000256" key="5">
    <source>
        <dbReference type="ARBA" id="ARBA00023242"/>
    </source>
</evidence>
<feature type="transmembrane region" description="Helical" evidence="7">
    <location>
        <begin position="21"/>
        <end position="42"/>
    </location>
</feature>
<keyword evidence="7" id="KW-0812">Transmembrane</keyword>
<gene>
    <name evidence="8" type="ORF">DGAL_LOCUS2142</name>
</gene>
<dbReference type="AlphaFoldDB" id="A0A8J2RDW6"/>
<protein>
    <submittedName>
        <fullName evidence="8">Uncharacterized protein</fullName>
    </submittedName>
</protein>
<keyword evidence="4" id="KW-0804">Transcription</keyword>
<dbReference type="PANTHER" id="PTHR11988">
    <property type="entry name" value="THYROTROPH EMBRYONIC FACTOR RELATED"/>
    <property type="match status" value="1"/>
</dbReference>
<keyword evidence="2" id="KW-0805">Transcription regulation</keyword>
<dbReference type="Proteomes" id="UP000789390">
    <property type="component" value="Unassembled WGS sequence"/>
</dbReference>
<evidence type="ECO:0000256" key="7">
    <source>
        <dbReference type="SAM" id="Phobius"/>
    </source>
</evidence>
<evidence type="ECO:0000313" key="9">
    <source>
        <dbReference type="Proteomes" id="UP000789390"/>
    </source>
</evidence>
<evidence type="ECO:0000256" key="1">
    <source>
        <dbReference type="ARBA" id="ARBA00004123"/>
    </source>
</evidence>
<evidence type="ECO:0000313" key="8">
    <source>
        <dbReference type="EMBL" id="CAH0099971.1"/>
    </source>
</evidence>
<dbReference type="GO" id="GO:0000978">
    <property type="term" value="F:RNA polymerase II cis-regulatory region sequence-specific DNA binding"/>
    <property type="evidence" value="ECO:0007669"/>
    <property type="project" value="TreeGrafter"/>
</dbReference>
<organism evidence="8 9">
    <name type="scientific">Daphnia galeata</name>
    <dbReference type="NCBI Taxonomy" id="27404"/>
    <lineage>
        <taxon>Eukaryota</taxon>
        <taxon>Metazoa</taxon>
        <taxon>Ecdysozoa</taxon>
        <taxon>Arthropoda</taxon>
        <taxon>Crustacea</taxon>
        <taxon>Branchiopoda</taxon>
        <taxon>Diplostraca</taxon>
        <taxon>Cladocera</taxon>
        <taxon>Anomopoda</taxon>
        <taxon>Daphniidae</taxon>
        <taxon>Daphnia</taxon>
    </lineage>
</organism>